<dbReference type="GO" id="GO:0000278">
    <property type="term" value="P:mitotic cell cycle"/>
    <property type="evidence" value="ECO:0007669"/>
    <property type="project" value="UniProtKB-ARBA"/>
</dbReference>
<dbReference type="Gene3D" id="1.10.510.10">
    <property type="entry name" value="Transferase(Phosphotransferase) domain 1"/>
    <property type="match status" value="2"/>
</dbReference>
<feature type="region of interest" description="Disordered" evidence="12">
    <location>
        <begin position="218"/>
        <end position="254"/>
    </location>
</feature>
<dbReference type="InterPro" id="IPR008271">
    <property type="entry name" value="Ser/Thr_kinase_AS"/>
</dbReference>
<evidence type="ECO:0000256" key="6">
    <source>
        <dbReference type="ARBA" id="ARBA00022741"/>
    </source>
</evidence>
<dbReference type="GO" id="GO:0005634">
    <property type="term" value="C:nucleus"/>
    <property type="evidence" value="ECO:0007669"/>
    <property type="project" value="UniProtKB-ARBA"/>
</dbReference>
<feature type="compositionally biased region" description="Basic and acidic residues" evidence="12">
    <location>
        <begin position="289"/>
        <end position="305"/>
    </location>
</feature>
<evidence type="ECO:0000256" key="8">
    <source>
        <dbReference type="ARBA" id="ARBA00022840"/>
    </source>
</evidence>
<protein>
    <recommendedName>
        <fullName evidence="2">non-specific serine/threonine protein kinase</fullName>
        <ecNumber evidence="2">2.7.11.1</ecNumber>
    </recommendedName>
</protein>
<feature type="compositionally biased region" description="Basic and acidic residues" evidence="12">
    <location>
        <begin position="218"/>
        <end position="230"/>
    </location>
</feature>
<feature type="non-terminal residue" evidence="14">
    <location>
        <position position="1"/>
    </location>
</feature>
<comment type="caution">
    <text evidence="14">The sequence shown here is derived from an EMBL/GenBank/DDBJ whole genome shotgun (WGS) entry which is preliminary data.</text>
</comment>
<name>A0A8X8BU64_POLSE</name>
<dbReference type="SMART" id="SM00220">
    <property type="entry name" value="S_TKc"/>
    <property type="match status" value="1"/>
</dbReference>
<sequence length="352" mass="41024">MTESEKQMLVSEVNLLRELRHPNIVRYYDRIIDRTNTTLYIVMEHCEGGDLASLITRCIKERKYLDEEFIIKVLAQLSMALKECHRRSDGGHVVLHRDLKPANIFLDYKQNVKLGDFGLARILNHDTSFAKTFVGTPYYMSPVSMIWPPFTAYNQKDLAEKIREGKFRRIPYRYSEGLNTLITRMLNLKDYLRPSVEAIIQNSLIAGIVADEQKNYEKTRRKSSDYEKPLPSESSASELKLKEQQLQEREQALKEREERLEQREHELCLRERLCEDKLERTTKEKVVDGLREGRSKEEKGIEQGHVEQTGVEEAGSIRTPYVKVGQAEEEKEEESVVQPHYLKNSILAFAMI</sequence>
<evidence type="ECO:0000256" key="2">
    <source>
        <dbReference type="ARBA" id="ARBA00012513"/>
    </source>
</evidence>
<dbReference type="PROSITE" id="PS50011">
    <property type="entry name" value="PROTEIN_KINASE_DOM"/>
    <property type="match status" value="1"/>
</dbReference>
<dbReference type="GO" id="GO:0051301">
    <property type="term" value="P:cell division"/>
    <property type="evidence" value="ECO:0007669"/>
    <property type="project" value="UniProtKB-KW"/>
</dbReference>
<comment type="catalytic activity">
    <reaction evidence="10">
        <text>L-threonyl-[protein] + ATP = O-phospho-L-threonyl-[protein] + ADP + H(+)</text>
        <dbReference type="Rhea" id="RHEA:46608"/>
        <dbReference type="Rhea" id="RHEA-COMP:11060"/>
        <dbReference type="Rhea" id="RHEA-COMP:11605"/>
        <dbReference type="ChEBI" id="CHEBI:15378"/>
        <dbReference type="ChEBI" id="CHEBI:30013"/>
        <dbReference type="ChEBI" id="CHEBI:30616"/>
        <dbReference type="ChEBI" id="CHEBI:61977"/>
        <dbReference type="ChEBI" id="CHEBI:456216"/>
        <dbReference type="EC" id="2.7.11.1"/>
    </reaction>
</comment>
<dbReference type="Proteomes" id="UP000886611">
    <property type="component" value="Unassembled WGS sequence"/>
</dbReference>
<dbReference type="Gene3D" id="3.30.200.20">
    <property type="entry name" value="Phosphorylase Kinase, domain 1"/>
    <property type="match status" value="1"/>
</dbReference>
<feature type="region of interest" description="Disordered" evidence="12">
    <location>
        <begin position="289"/>
        <end position="319"/>
    </location>
</feature>
<keyword evidence="7 14" id="KW-0418">Kinase</keyword>
<dbReference type="Pfam" id="PF00069">
    <property type="entry name" value="Pkinase"/>
    <property type="match status" value="1"/>
</dbReference>
<evidence type="ECO:0000256" key="4">
    <source>
        <dbReference type="ARBA" id="ARBA00022618"/>
    </source>
</evidence>
<dbReference type="InterPro" id="IPR000719">
    <property type="entry name" value="Prot_kinase_dom"/>
</dbReference>
<dbReference type="InterPro" id="IPR051131">
    <property type="entry name" value="NEK_Ser/Thr_kinase_NIMA"/>
</dbReference>
<feature type="compositionally biased region" description="Basic and acidic residues" evidence="12">
    <location>
        <begin position="239"/>
        <end position="254"/>
    </location>
</feature>
<evidence type="ECO:0000256" key="7">
    <source>
        <dbReference type="ARBA" id="ARBA00022777"/>
    </source>
</evidence>
<evidence type="ECO:0000259" key="13">
    <source>
        <dbReference type="PROSITE" id="PS50011"/>
    </source>
</evidence>
<organism evidence="14 15">
    <name type="scientific">Polypterus senegalus</name>
    <name type="common">Senegal bichir</name>
    <dbReference type="NCBI Taxonomy" id="55291"/>
    <lineage>
        <taxon>Eukaryota</taxon>
        <taxon>Metazoa</taxon>
        <taxon>Chordata</taxon>
        <taxon>Craniata</taxon>
        <taxon>Vertebrata</taxon>
        <taxon>Euteleostomi</taxon>
        <taxon>Actinopterygii</taxon>
        <taxon>Polypteriformes</taxon>
        <taxon>Polypteridae</taxon>
        <taxon>Polypterus</taxon>
    </lineage>
</organism>
<keyword evidence="8" id="KW-0067">ATP-binding</keyword>
<dbReference type="InterPro" id="IPR011009">
    <property type="entry name" value="Kinase-like_dom_sf"/>
</dbReference>
<dbReference type="PANTHER" id="PTHR44899">
    <property type="entry name" value="CAMK FAMILY PROTEIN KINASE"/>
    <property type="match status" value="1"/>
</dbReference>
<dbReference type="GO" id="GO:0004674">
    <property type="term" value="F:protein serine/threonine kinase activity"/>
    <property type="evidence" value="ECO:0007669"/>
    <property type="project" value="UniProtKB-KW"/>
</dbReference>
<evidence type="ECO:0000313" key="15">
    <source>
        <dbReference type="Proteomes" id="UP000886611"/>
    </source>
</evidence>
<evidence type="ECO:0000256" key="9">
    <source>
        <dbReference type="ARBA" id="ARBA00023306"/>
    </source>
</evidence>
<comment type="similarity">
    <text evidence="1">Belongs to the protein kinase superfamily. NEK Ser/Thr protein kinase family. NIMA subfamily.</text>
</comment>
<gene>
    <name evidence="14" type="primary">Nek2</name>
    <name evidence="14" type="ORF">GTO96_0010622</name>
</gene>
<dbReference type="GO" id="GO:0005524">
    <property type="term" value="F:ATP binding"/>
    <property type="evidence" value="ECO:0007669"/>
    <property type="project" value="UniProtKB-KW"/>
</dbReference>
<dbReference type="PROSITE" id="PS00108">
    <property type="entry name" value="PROTEIN_KINASE_ST"/>
    <property type="match status" value="1"/>
</dbReference>
<evidence type="ECO:0000256" key="12">
    <source>
        <dbReference type="SAM" id="MobiDB-lite"/>
    </source>
</evidence>
<feature type="non-terminal residue" evidence="14">
    <location>
        <position position="352"/>
    </location>
</feature>
<dbReference type="EMBL" id="JAATIS010000859">
    <property type="protein sequence ID" value="KAG2467009.1"/>
    <property type="molecule type" value="Genomic_DNA"/>
</dbReference>
<evidence type="ECO:0000313" key="14">
    <source>
        <dbReference type="EMBL" id="KAG2467009.1"/>
    </source>
</evidence>
<dbReference type="AlphaFoldDB" id="A0A8X8BU64"/>
<keyword evidence="5" id="KW-0808">Transferase</keyword>
<dbReference type="CDD" id="cd08217">
    <property type="entry name" value="STKc_Nek2"/>
    <property type="match status" value="1"/>
</dbReference>
<keyword evidence="3" id="KW-0723">Serine/threonine-protein kinase</keyword>
<dbReference type="GO" id="GO:0007059">
    <property type="term" value="P:chromosome segregation"/>
    <property type="evidence" value="ECO:0007669"/>
    <property type="project" value="UniProtKB-ARBA"/>
</dbReference>
<proteinExistence type="inferred from homology"/>
<accession>A0A8X8BU64</accession>
<evidence type="ECO:0000256" key="1">
    <source>
        <dbReference type="ARBA" id="ARBA00010886"/>
    </source>
</evidence>
<dbReference type="PANTHER" id="PTHR44899:SF10">
    <property type="entry name" value="NIMA-RELATED KINASE 2"/>
    <property type="match status" value="1"/>
</dbReference>
<dbReference type="EC" id="2.7.11.1" evidence="2"/>
<keyword evidence="6" id="KW-0547">Nucleotide-binding</keyword>
<comment type="catalytic activity">
    <reaction evidence="11">
        <text>L-seryl-[protein] + ATP = O-phospho-L-seryl-[protein] + ADP + H(+)</text>
        <dbReference type="Rhea" id="RHEA:17989"/>
        <dbReference type="Rhea" id="RHEA-COMP:9863"/>
        <dbReference type="Rhea" id="RHEA-COMP:11604"/>
        <dbReference type="ChEBI" id="CHEBI:15378"/>
        <dbReference type="ChEBI" id="CHEBI:29999"/>
        <dbReference type="ChEBI" id="CHEBI:30616"/>
        <dbReference type="ChEBI" id="CHEBI:83421"/>
        <dbReference type="ChEBI" id="CHEBI:456216"/>
        <dbReference type="EC" id="2.7.11.1"/>
    </reaction>
</comment>
<evidence type="ECO:0000256" key="11">
    <source>
        <dbReference type="ARBA" id="ARBA00048679"/>
    </source>
</evidence>
<dbReference type="SUPFAM" id="SSF56112">
    <property type="entry name" value="Protein kinase-like (PK-like)"/>
    <property type="match status" value="1"/>
</dbReference>
<feature type="domain" description="Protein kinase" evidence="13">
    <location>
        <begin position="1"/>
        <end position="205"/>
    </location>
</feature>
<keyword evidence="9" id="KW-0131">Cell cycle</keyword>
<evidence type="ECO:0000256" key="3">
    <source>
        <dbReference type="ARBA" id="ARBA00022527"/>
    </source>
</evidence>
<evidence type="ECO:0000256" key="5">
    <source>
        <dbReference type="ARBA" id="ARBA00022679"/>
    </source>
</evidence>
<dbReference type="FunFam" id="3.30.200.20:FF:000151">
    <property type="entry name" value="G2-specific protein kinase nimA"/>
    <property type="match status" value="1"/>
</dbReference>
<keyword evidence="15" id="KW-1185">Reference proteome</keyword>
<keyword evidence="4" id="KW-0132">Cell division</keyword>
<evidence type="ECO:0000256" key="10">
    <source>
        <dbReference type="ARBA" id="ARBA00047899"/>
    </source>
</evidence>
<reference evidence="14 15" key="1">
    <citation type="journal article" date="2021" name="Cell">
        <title>Tracing the genetic footprints of vertebrate landing in non-teleost ray-finned fishes.</title>
        <authorList>
            <person name="Bi X."/>
            <person name="Wang K."/>
            <person name="Yang L."/>
            <person name="Pan H."/>
            <person name="Jiang H."/>
            <person name="Wei Q."/>
            <person name="Fang M."/>
            <person name="Yu H."/>
            <person name="Zhu C."/>
            <person name="Cai Y."/>
            <person name="He Y."/>
            <person name="Gan X."/>
            <person name="Zeng H."/>
            <person name="Yu D."/>
            <person name="Zhu Y."/>
            <person name="Jiang H."/>
            <person name="Qiu Q."/>
            <person name="Yang H."/>
            <person name="Zhang Y.E."/>
            <person name="Wang W."/>
            <person name="Zhu M."/>
            <person name="He S."/>
            <person name="Zhang G."/>
        </authorList>
    </citation>
    <scope>NUCLEOTIDE SEQUENCE [LARGE SCALE GENOMIC DNA]</scope>
    <source>
        <strain evidence="14">Bchr_013</strain>
    </source>
</reference>